<dbReference type="GO" id="GO:0006261">
    <property type="term" value="P:DNA-templated DNA replication"/>
    <property type="evidence" value="ECO:0007669"/>
    <property type="project" value="TreeGrafter"/>
</dbReference>
<dbReference type="CDD" id="cd18137">
    <property type="entry name" value="HLD_clamp_pol_III_gamma_tau"/>
    <property type="match status" value="1"/>
</dbReference>
<evidence type="ECO:0000259" key="12">
    <source>
        <dbReference type="SMART" id="SM00382"/>
    </source>
</evidence>
<comment type="subunit">
    <text evidence="11">DNA polymerase III contains a core (composed of alpha, epsilon and theta chains) that associates with a tau subunit. This core dimerizes to form the POLIII' complex. PolIII' associates with the gamma complex (composed of gamma, delta, delta', psi and chi chains) and with the beta chain to form the complete DNA polymerase III complex.</text>
</comment>
<evidence type="ECO:0000256" key="1">
    <source>
        <dbReference type="ARBA" id="ARBA00006360"/>
    </source>
</evidence>
<keyword evidence="8 11" id="KW-0067">ATP-binding</keyword>
<dbReference type="InterPro" id="IPR022754">
    <property type="entry name" value="DNA_pol_III_gamma-3"/>
</dbReference>
<dbReference type="CDD" id="cd00009">
    <property type="entry name" value="AAA"/>
    <property type="match status" value="1"/>
</dbReference>
<evidence type="ECO:0000256" key="11">
    <source>
        <dbReference type="RuleBase" id="RU364063"/>
    </source>
</evidence>
<feature type="domain" description="AAA+ ATPase" evidence="12">
    <location>
        <begin position="39"/>
        <end position="185"/>
    </location>
</feature>
<dbReference type="Gene3D" id="1.20.272.10">
    <property type="match status" value="1"/>
</dbReference>
<evidence type="ECO:0000256" key="10">
    <source>
        <dbReference type="ARBA" id="ARBA00049244"/>
    </source>
</evidence>
<keyword evidence="9 11" id="KW-0239">DNA-directed DNA polymerase</keyword>
<dbReference type="NCBIfam" id="TIGR02397">
    <property type="entry name" value="dnaX_nterm"/>
    <property type="match status" value="1"/>
</dbReference>
<evidence type="ECO:0000256" key="8">
    <source>
        <dbReference type="ARBA" id="ARBA00022840"/>
    </source>
</evidence>
<accession>A0A2P1P6W6</accession>
<evidence type="ECO:0000256" key="4">
    <source>
        <dbReference type="ARBA" id="ARBA00022705"/>
    </source>
</evidence>
<keyword evidence="14" id="KW-1185">Reference proteome</keyword>
<comment type="similarity">
    <text evidence="1 11">Belongs to the DnaX/STICHEL family.</text>
</comment>
<dbReference type="Gene3D" id="3.40.50.300">
    <property type="entry name" value="P-loop containing nucleotide triphosphate hydrolases"/>
    <property type="match status" value="1"/>
</dbReference>
<dbReference type="GO" id="GO:0046872">
    <property type="term" value="F:metal ion binding"/>
    <property type="evidence" value="ECO:0007669"/>
    <property type="project" value="UniProtKB-KW"/>
</dbReference>
<dbReference type="GO" id="GO:0005524">
    <property type="term" value="F:ATP binding"/>
    <property type="evidence" value="ECO:0007669"/>
    <property type="project" value="UniProtKB-KW"/>
</dbReference>
<dbReference type="InterPro" id="IPR008921">
    <property type="entry name" value="DNA_pol3_clamp-load_cplx_C"/>
</dbReference>
<dbReference type="EC" id="2.7.7.7" evidence="11"/>
<dbReference type="SUPFAM" id="SSF52540">
    <property type="entry name" value="P-loop containing nucleoside triphosphate hydrolases"/>
    <property type="match status" value="1"/>
</dbReference>
<dbReference type="GO" id="GO:0003887">
    <property type="term" value="F:DNA-directed DNA polymerase activity"/>
    <property type="evidence" value="ECO:0007669"/>
    <property type="project" value="UniProtKB-KW"/>
</dbReference>
<dbReference type="GO" id="GO:0003677">
    <property type="term" value="F:DNA binding"/>
    <property type="evidence" value="ECO:0007669"/>
    <property type="project" value="InterPro"/>
</dbReference>
<reference evidence="13 14" key="1">
    <citation type="submission" date="2018-03" db="EMBL/GenBank/DDBJ databases">
        <title>A gene transfer event suggests a long-term partnership between eustigmatophyte algae and a novel lineage of endosymbiotic bacteria.</title>
        <authorList>
            <person name="Yurchenko T."/>
            <person name="Sevcikova T."/>
            <person name="Pribyl P."/>
            <person name="El Karkouri K."/>
            <person name="Klimes V."/>
            <person name="Amaral R."/>
            <person name="Zbrankova V."/>
            <person name="Kim E."/>
            <person name="Raoult D."/>
            <person name="Santos L.M.A."/>
            <person name="Elias M."/>
        </authorList>
    </citation>
    <scope>NUCLEOTIDE SEQUENCE [LARGE SCALE GENOMIC DNA]</scope>
    <source>
        <strain evidence="13">CCALA 838</strain>
    </source>
</reference>
<dbReference type="InterPro" id="IPR012763">
    <property type="entry name" value="DNA_pol_III_sug/sutau_N"/>
</dbReference>
<dbReference type="SMART" id="SM00382">
    <property type="entry name" value="AAA"/>
    <property type="match status" value="1"/>
</dbReference>
<dbReference type="Pfam" id="PF12169">
    <property type="entry name" value="DNA_pol3_gamma3"/>
    <property type="match status" value="1"/>
</dbReference>
<dbReference type="PANTHER" id="PTHR11669:SF0">
    <property type="entry name" value="PROTEIN STICHEL-LIKE 2"/>
    <property type="match status" value="1"/>
</dbReference>
<evidence type="ECO:0000256" key="5">
    <source>
        <dbReference type="ARBA" id="ARBA00022723"/>
    </source>
</evidence>
<dbReference type="EMBL" id="CP027845">
    <property type="protein sequence ID" value="AVP87014.1"/>
    <property type="molecule type" value="Genomic_DNA"/>
</dbReference>
<evidence type="ECO:0000256" key="3">
    <source>
        <dbReference type="ARBA" id="ARBA00022695"/>
    </source>
</evidence>
<dbReference type="Proteomes" id="UP000241762">
    <property type="component" value="Chromosome"/>
</dbReference>
<dbReference type="InterPro" id="IPR045085">
    <property type="entry name" value="HLD_clamp_pol_III_gamma_tau"/>
</dbReference>
<evidence type="ECO:0000313" key="13">
    <source>
        <dbReference type="EMBL" id="AVP87014.1"/>
    </source>
</evidence>
<sequence>MRKSYLPLARKYRPTIFPDIIGQEVFTKVLSYCIQEEKLAHSFLFTGIRGIGKTTSARIVAQTINCSETRLQDGVIVSCRKCTNCISIQNQSHPDVIELDAASYTSVDNIRDIIEKSVYLPVMGKYKVFIIDEAHMLSKSAFNALLKILEEPPAQVVFMLLTTEPNKIPLTVASRCQKFNLRRLGLNDLVKLLDKVCKSENIVYEKGALELIAYKADGSARDGLVLLEQSWNLASRNHGKITNKLLEDILDLSYTSYAINFIDFIIKKDITAALDLAKNLYDRNFDFASLLDAIIDTLTCLTKISFVPNYDIGFYKHYEADLKKLLDGSDIGYLTALWQIFNKGLPDLASGKSSLMYFEMLLIKAMYSRSMPRPTNTAKTETTPKQEKPKVVVEQKPLELKQEVQEDQLVEEDFVDFIRYTCAKTLFDLYHFLMNECEAVEFSRSAAKFAAVNISAEIKNKLTKALGSWEKDLKVTFINKVKITSFNEKLKTDLKKDKQFQFVQSIFPEVEIKEIVLDKVSK</sequence>
<dbReference type="Pfam" id="PF13177">
    <property type="entry name" value="DNA_pol3_delta2"/>
    <property type="match status" value="1"/>
</dbReference>
<comment type="function">
    <text evidence="11">DNA polymerase III is a complex, multichain enzyme responsible for most of the replicative synthesis in bacteria. This DNA polymerase also exhibits 3' to 5' exonuclease activity.</text>
</comment>
<dbReference type="GO" id="GO:0009360">
    <property type="term" value="C:DNA polymerase III complex"/>
    <property type="evidence" value="ECO:0007669"/>
    <property type="project" value="InterPro"/>
</dbReference>
<protein>
    <recommendedName>
        <fullName evidence="11">DNA polymerase III subunit gamma/tau</fullName>
        <ecNumber evidence="11">2.7.7.7</ecNumber>
    </recommendedName>
</protein>
<evidence type="ECO:0000256" key="2">
    <source>
        <dbReference type="ARBA" id="ARBA00022679"/>
    </source>
</evidence>
<dbReference type="Pfam" id="PF22608">
    <property type="entry name" value="DNAX_ATPase_lid"/>
    <property type="match status" value="1"/>
</dbReference>
<evidence type="ECO:0000313" key="14">
    <source>
        <dbReference type="Proteomes" id="UP000241762"/>
    </source>
</evidence>
<organism evidence="13 14">
    <name type="scientific">Candidatus Phycorickettsia trachydisci</name>
    <dbReference type="NCBI Taxonomy" id="2115978"/>
    <lineage>
        <taxon>Bacteria</taxon>
        <taxon>Pseudomonadati</taxon>
        <taxon>Pseudomonadota</taxon>
        <taxon>Alphaproteobacteria</taxon>
        <taxon>Rickettsiales</taxon>
        <taxon>Rickettsiaceae</taxon>
        <taxon>Candidatus Phycorickettsia</taxon>
    </lineage>
</organism>
<dbReference type="InterPro" id="IPR003593">
    <property type="entry name" value="AAA+_ATPase"/>
</dbReference>
<dbReference type="InterPro" id="IPR050238">
    <property type="entry name" value="DNA_Rep/Repair_Clamp_Loader"/>
</dbReference>
<evidence type="ECO:0000256" key="7">
    <source>
        <dbReference type="ARBA" id="ARBA00022833"/>
    </source>
</evidence>
<dbReference type="PANTHER" id="PTHR11669">
    <property type="entry name" value="REPLICATION FACTOR C / DNA POLYMERASE III GAMMA-TAU SUBUNIT"/>
    <property type="match status" value="1"/>
</dbReference>
<dbReference type="KEGG" id="ptc:phytr_510"/>
<keyword evidence="3 11" id="KW-0548">Nucleotidyltransferase</keyword>
<dbReference type="OrthoDB" id="9810148at2"/>
<keyword evidence="7" id="KW-0862">Zinc</keyword>
<keyword evidence="4 11" id="KW-0235">DNA replication</keyword>
<dbReference type="InterPro" id="IPR027417">
    <property type="entry name" value="P-loop_NTPase"/>
</dbReference>
<comment type="catalytic activity">
    <reaction evidence="10 11">
        <text>DNA(n) + a 2'-deoxyribonucleoside 5'-triphosphate = DNA(n+1) + diphosphate</text>
        <dbReference type="Rhea" id="RHEA:22508"/>
        <dbReference type="Rhea" id="RHEA-COMP:17339"/>
        <dbReference type="Rhea" id="RHEA-COMP:17340"/>
        <dbReference type="ChEBI" id="CHEBI:33019"/>
        <dbReference type="ChEBI" id="CHEBI:61560"/>
        <dbReference type="ChEBI" id="CHEBI:173112"/>
        <dbReference type="EC" id="2.7.7.7"/>
    </reaction>
</comment>
<evidence type="ECO:0000256" key="9">
    <source>
        <dbReference type="ARBA" id="ARBA00022932"/>
    </source>
</evidence>
<evidence type="ECO:0000256" key="6">
    <source>
        <dbReference type="ARBA" id="ARBA00022741"/>
    </source>
</evidence>
<keyword evidence="6 11" id="KW-0547">Nucleotide-binding</keyword>
<keyword evidence="5" id="KW-0479">Metal-binding</keyword>
<dbReference type="Gene3D" id="1.10.8.60">
    <property type="match status" value="1"/>
</dbReference>
<dbReference type="RefSeq" id="WP_106873893.1">
    <property type="nucleotide sequence ID" value="NZ_CP027845.1"/>
</dbReference>
<dbReference type="AlphaFoldDB" id="A0A2P1P6W6"/>
<gene>
    <name evidence="11" type="primary">dnaX</name>
    <name evidence="13" type="ORF">phytr_510</name>
</gene>
<name>A0A2P1P6W6_9RICK</name>
<proteinExistence type="inferred from homology"/>
<keyword evidence="2 11" id="KW-0808">Transferase</keyword>
<dbReference type="SUPFAM" id="SSF48019">
    <property type="entry name" value="post-AAA+ oligomerization domain-like"/>
    <property type="match status" value="1"/>
</dbReference>